<evidence type="ECO:0000256" key="5">
    <source>
        <dbReference type="ARBA" id="ARBA00023002"/>
    </source>
</evidence>
<dbReference type="Gene3D" id="3.40.50.720">
    <property type="entry name" value="NAD(P)-binding Rossmann-like Domain"/>
    <property type="match status" value="1"/>
</dbReference>
<reference evidence="9 10" key="1">
    <citation type="submission" date="2021-05" db="EMBL/GenBank/DDBJ databases">
        <title>The draft genome of Geobacter luticola JCM 17780.</title>
        <authorList>
            <person name="Xu Z."/>
            <person name="Masuda Y."/>
            <person name="Itoh H."/>
            <person name="Senoo K."/>
        </authorList>
    </citation>
    <scope>NUCLEOTIDE SEQUENCE [LARGE SCALE GENOMIC DNA]</scope>
    <source>
        <strain evidence="9 10">JCM 17780</strain>
    </source>
</reference>
<keyword evidence="4" id="KW-0276">Fatty acid metabolism</keyword>
<dbReference type="RefSeq" id="WP_214175743.1">
    <property type="nucleotide sequence ID" value="NZ_JAHCVK010000005.1"/>
</dbReference>
<evidence type="ECO:0000256" key="4">
    <source>
        <dbReference type="ARBA" id="ARBA00022832"/>
    </source>
</evidence>
<dbReference type="PANTHER" id="PTHR43159:SF2">
    <property type="entry name" value="ENOYL-[ACYL-CARRIER-PROTEIN] REDUCTASE [NADH], CHLOROPLASTIC"/>
    <property type="match status" value="1"/>
</dbReference>
<evidence type="ECO:0000313" key="9">
    <source>
        <dbReference type="EMBL" id="MBT0653737.1"/>
    </source>
</evidence>
<dbReference type="InterPro" id="IPR002347">
    <property type="entry name" value="SDR_fam"/>
</dbReference>
<keyword evidence="5 8" id="KW-0560">Oxidoreductase</keyword>
<gene>
    <name evidence="9" type="ORF">KI810_11770</name>
</gene>
<dbReference type="PRINTS" id="PR00081">
    <property type="entry name" value="GDHRDH"/>
</dbReference>
<dbReference type="CDD" id="cd05372">
    <property type="entry name" value="ENR_SDR"/>
    <property type="match status" value="1"/>
</dbReference>
<comment type="catalytic activity">
    <reaction evidence="8">
        <text>a 2,3-saturated acyl-[ACP] + NAD(+) = a (2E)-enoyl-[ACP] + NADH + H(+)</text>
        <dbReference type="Rhea" id="RHEA:10240"/>
        <dbReference type="Rhea" id="RHEA-COMP:9925"/>
        <dbReference type="Rhea" id="RHEA-COMP:9926"/>
        <dbReference type="ChEBI" id="CHEBI:15378"/>
        <dbReference type="ChEBI" id="CHEBI:57540"/>
        <dbReference type="ChEBI" id="CHEBI:57945"/>
        <dbReference type="ChEBI" id="CHEBI:78784"/>
        <dbReference type="ChEBI" id="CHEBI:78785"/>
        <dbReference type="EC" id="1.3.1.9"/>
    </reaction>
</comment>
<sequence>MGILQGKKAVIFGVANEKSIAWAVAEAFKREGAELAFTYANETVAKRVIPLAESIGSTLILPCDVRSDDEVRDTFARIGEAWGGIDCLVHSIAFANREELKGSFLNTSREGFAMALDISAYSLIALVKEAMPLMKEGGSVMAMTYYGGQKVFPNYNVMGVAKAALEMSVRYLAETVGPEGVRVNAISAGPIKTLASAGVGGFNQIAGHVAEKAPLRRNITQEEVAGAALYLASDLSRGVTGEVHFVDCGYNIIGL</sequence>
<keyword evidence="7 8" id="KW-0275">Fatty acid biosynthesis</keyword>
<evidence type="ECO:0000256" key="7">
    <source>
        <dbReference type="ARBA" id="ARBA00023160"/>
    </source>
</evidence>
<dbReference type="Proteomes" id="UP000756860">
    <property type="component" value="Unassembled WGS sequence"/>
</dbReference>
<keyword evidence="8" id="KW-0520">NAD</keyword>
<dbReference type="PANTHER" id="PTHR43159">
    <property type="entry name" value="ENOYL-[ACYL-CARRIER-PROTEIN] REDUCTASE"/>
    <property type="match status" value="1"/>
</dbReference>
<comment type="pathway">
    <text evidence="1">Lipid metabolism; fatty acid biosynthesis.</text>
</comment>
<organism evidence="9 10">
    <name type="scientific">Geomobilimonas luticola</name>
    <dbReference type="NCBI Taxonomy" id="1114878"/>
    <lineage>
        <taxon>Bacteria</taxon>
        <taxon>Pseudomonadati</taxon>
        <taxon>Thermodesulfobacteriota</taxon>
        <taxon>Desulfuromonadia</taxon>
        <taxon>Geobacterales</taxon>
        <taxon>Geobacteraceae</taxon>
        <taxon>Geomobilimonas</taxon>
    </lineage>
</organism>
<evidence type="ECO:0000313" key="10">
    <source>
        <dbReference type="Proteomes" id="UP000756860"/>
    </source>
</evidence>
<evidence type="ECO:0000256" key="6">
    <source>
        <dbReference type="ARBA" id="ARBA00023098"/>
    </source>
</evidence>
<dbReference type="PIRSF" id="PIRSF000094">
    <property type="entry name" value="Enoyl-ACP_rdct"/>
    <property type="match status" value="1"/>
</dbReference>
<evidence type="ECO:0000256" key="2">
    <source>
        <dbReference type="ARBA" id="ARBA00009233"/>
    </source>
</evidence>
<evidence type="ECO:0000256" key="3">
    <source>
        <dbReference type="ARBA" id="ARBA00022516"/>
    </source>
</evidence>
<keyword evidence="3 8" id="KW-0444">Lipid biosynthesis</keyword>
<dbReference type="InterPro" id="IPR014358">
    <property type="entry name" value="Enoyl-ACP_Rdtase_NADH"/>
</dbReference>
<comment type="similarity">
    <text evidence="2 8">Belongs to the short-chain dehydrogenases/reductases (SDR) family. FabI subfamily.</text>
</comment>
<dbReference type="EMBL" id="JAHCVK010000005">
    <property type="protein sequence ID" value="MBT0653737.1"/>
    <property type="molecule type" value="Genomic_DNA"/>
</dbReference>
<protein>
    <recommendedName>
        <fullName evidence="8">Enoyl-[acyl-carrier-protein] reductase [NADH]</fullName>
        <ecNumber evidence="8">1.3.1.9</ecNumber>
    </recommendedName>
</protein>
<keyword evidence="10" id="KW-1185">Reference proteome</keyword>
<dbReference type="Pfam" id="PF13561">
    <property type="entry name" value="adh_short_C2"/>
    <property type="match status" value="1"/>
</dbReference>
<name>A0ABS5SEE3_9BACT</name>
<dbReference type="SUPFAM" id="SSF51735">
    <property type="entry name" value="NAD(P)-binding Rossmann-fold domains"/>
    <property type="match status" value="1"/>
</dbReference>
<keyword evidence="6" id="KW-0443">Lipid metabolism</keyword>
<proteinExistence type="inferred from homology"/>
<dbReference type="Gene3D" id="1.10.8.400">
    <property type="entry name" value="Enoyl acyl carrier protein reductase"/>
    <property type="match status" value="1"/>
</dbReference>
<comment type="caution">
    <text evidence="9">The sequence shown here is derived from an EMBL/GenBank/DDBJ whole genome shotgun (WGS) entry which is preliminary data.</text>
</comment>
<dbReference type="InterPro" id="IPR036291">
    <property type="entry name" value="NAD(P)-bd_dom_sf"/>
</dbReference>
<accession>A0ABS5SEE3</accession>
<evidence type="ECO:0000256" key="1">
    <source>
        <dbReference type="ARBA" id="ARBA00005194"/>
    </source>
</evidence>
<dbReference type="EC" id="1.3.1.9" evidence="8"/>
<evidence type="ECO:0000256" key="8">
    <source>
        <dbReference type="PIRNR" id="PIRNR000094"/>
    </source>
</evidence>